<dbReference type="GeneID" id="92829645"/>
<feature type="transmembrane region" description="Helical" evidence="2">
    <location>
        <begin position="865"/>
        <end position="882"/>
    </location>
</feature>
<feature type="transmembrane region" description="Helical" evidence="2">
    <location>
        <begin position="762"/>
        <end position="781"/>
    </location>
</feature>
<dbReference type="RefSeq" id="WP_002437051.1">
    <property type="nucleotide sequence ID" value="NZ_BAFF01000010.1"/>
</dbReference>
<feature type="transmembrane region" description="Helical" evidence="2">
    <location>
        <begin position="603"/>
        <end position="622"/>
    </location>
</feature>
<dbReference type="Pfam" id="PF10101">
    <property type="entry name" value="DUF2339"/>
    <property type="match status" value="1"/>
</dbReference>
<feature type="transmembrane region" description="Helical" evidence="2">
    <location>
        <begin position="833"/>
        <end position="853"/>
    </location>
</feature>
<evidence type="ECO:0000313" key="3">
    <source>
        <dbReference type="EMBL" id="GAB52919.1"/>
    </source>
</evidence>
<keyword evidence="2" id="KW-1133">Transmembrane helix</keyword>
<feature type="transmembrane region" description="Helical" evidence="2">
    <location>
        <begin position="203"/>
        <end position="220"/>
    </location>
</feature>
<feature type="transmembrane region" description="Helical" evidence="2">
    <location>
        <begin position="696"/>
        <end position="714"/>
    </location>
</feature>
<feature type="transmembrane region" description="Helical" evidence="2">
    <location>
        <begin position="572"/>
        <end position="591"/>
    </location>
</feature>
<name>H5V4L1_ATLHE</name>
<feature type="transmembrane region" description="Helical" evidence="2">
    <location>
        <begin position="894"/>
        <end position="911"/>
    </location>
</feature>
<feature type="transmembrane region" description="Helical" evidence="2">
    <location>
        <begin position="469"/>
        <end position="486"/>
    </location>
</feature>
<feature type="transmembrane region" description="Helical" evidence="2">
    <location>
        <begin position="662"/>
        <end position="684"/>
    </location>
</feature>
<dbReference type="PIRSF" id="PIRSF035905">
    <property type="entry name" value="UCP035905_mp"/>
    <property type="match status" value="1"/>
</dbReference>
<feature type="transmembrane region" description="Helical" evidence="2">
    <location>
        <begin position="227"/>
        <end position="249"/>
    </location>
</feature>
<dbReference type="InterPro" id="IPR019286">
    <property type="entry name" value="DUF2339_TM"/>
</dbReference>
<dbReference type="PANTHER" id="PTHR38434">
    <property type="entry name" value="BLL2549 PROTEIN"/>
    <property type="match status" value="1"/>
</dbReference>
<feature type="transmembrane region" description="Helical" evidence="2">
    <location>
        <begin position="726"/>
        <end position="750"/>
    </location>
</feature>
<gene>
    <name evidence="3" type="ORF">EH105704_10_00260</name>
</gene>
<dbReference type="AlphaFoldDB" id="H5V4L1"/>
<feature type="transmembrane region" description="Helical" evidence="2">
    <location>
        <begin position="493"/>
        <end position="513"/>
    </location>
</feature>
<feature type="transmembrane region" description="Helical" evidence="2">
    <location>
        <begin position="444"/>
        <end position="463"/>
    </location>
</feature>
<feature type="transmembrane region" description="Helical" evidence="2">
    <location>
        <begin position="802"/>
        <end position="827"/>
    </location>
</feature>
<reference evidence="3 4" key="1">
    <citation type="submission" date="2012-02" db="EMBL/GenBank/DDBJ databases">
        <title>Whole genome shotgun sequence of Escherichia hermannii NBRC 105704.</title>
        <authorList>
            <person name="Yoshida I."/>
            <person name="Hosoyama A."/>
            <person name="Tsuchikane K."/>
            <person name="Katsumata H."/>
            <person name="Yamazaki S."/>
            <person name="Fujita N."/>
        </authorList>
    </citation>
    <scope>NUCLEOTIDE SEQUENCE [LARGE SCALE GENOMIC DNA]</scope>
    <source>
        <strain evidence="3 4">NBRC 105704</strain>
    </source>
</reference>
<evidence type="ECO:0000256" key="1">
    <source>
        <dbReference type="SAM" id="MobiDB-lite"/>
    </source>
</evidence>
<evidence type="ECO:0000256" key="2">
    <source>
        <dbReference type="SAM" id="Phobius"/>
    </source>
</evidence>
<feature type="transmembrane region" description="Helical" evidence="2">
    <location>
        <begin position="414"/>
        <end position="435"/>
    </location>
</feature>
<feature type="transmembrane region" description="Helical" evidence="2">
    <location>
        <begin position="306"/>
        <end position="325"/>
    </location>
</feature>
<dbReference type="EMBL" id="BAFF01000010">
    <property type="protein sequence ID" value="GAB52919.1"/>
    <property type="molecule type" value="Genomic_DNA"/>
</dbReference>
<dbReference type="eggNOG" id="COG5373">
    <property type="taxonomic scope" value="Bacteria"/>
</dbReference>
<feature type="transmembrane region" description="Helical" evidence="2">
    <location>
        <begin position="391"/>
        <end position="408"/>
    </location>
</feature>
<sequence length="925" mass="100963">MDGLIFWAGLLLFFVLVVAPVMAVMAWRRSNTAMDEITRLRNRVTELETRLADAPVETVTTVATVATPQAVTPPQTEAQSDARRSFEADLIARVQRYRQKSHATTPSEDPVEQTPYPWLNSQLTSAVAAGRVEPERVAEPEPALATQPAQDVPPSQFSGMISSLISWFMQGNPLAKLGVLLLFLGLAYLFRYTVERDMFPLELRLAAAAAGAMGLLFFGFRLRHKQPLYGLILQGGATGALYLTVFGAFRLWQMLPMTLAFGLLLLICAASVGLAVLQKALSLAMPASIGGYLAPLLLSTGSGNHIALFSFYLLLSLGIMAISWWQHWRVLNLLGMAFTFGVAGIWGLNGYHPDIYLSSQFFLIVNILLFGVLCVGLSLRAQASPEKLIDGVLLFAPPLIGFGMQYAITRHFAYGPALSALGFGLLYLCLGWVVLRRYPAQGKILVMAALALGGAFTTLAIPLALSARWTAMAWALEGLGILWLGLQQRQLRMSYSGTGLLVLALASSIYAASQSITPLSGVLVFGVLCATWFAAALLWRKEEHVISLSLLYGAVGLWIMTMAYAYDGLLSPHISMATGVLLLACVSVGCWRFAAQRLSWRELGYTQWLLWPTLFIAAIIQISQQHALLSAGWQGVMWPVAIACALALLYKDDPRQEARLSQGLHLSLFWLVLFIPGMEIYWFLEDLPWDSRGWQAGVIMASAGIAMMLVYAGLRRRLWPLCVWPTLYGTIALLPLIALLTVMLIISNLLDGVLPNWPWIPLLNPLEIGAGYGLLALWMAARFNDAHPGVAYAQVSYGVPRVLHGLAFWWVNGVLMRILAGYGGIAWKMDALWASRLVQTSFALFWTAIALVVMVKATRSANRKTWMAGAALLGVVIAKLMLVDSAGGGGLARAIAFIGMAVLVLIVGYFSPLPPKADVEKAETE</sequence>
<evidence type="ECO:0008006" key="5">
    <source>
        <dbReference type="Google" id="ProtNLM"/>
    </source>
</evidence>
<feature type="transmembrane region" description="Helical" evidence="2">
    <location>
        <begin position="6"/>
        <end position="27"/>
    </location>
</feature>
<feature type="transmembrane region" description="Helical" evidence="2">
    <location>
        <begin position="360"/>
        <end position="379"/>
    </location>
</feature>
<feature type="transmembrane region" description="Helical" evidence="2">
    <location>
        <begin position="255"/>
        <end position="276"/>
    </location>
</feature>
<keyword evidence="2" id="KW-0812">Transmembrane</keyword>
<feature type="region of interest" description="Disordered" evidence="1">
    <location>
        <begin position="132"/>
        <end position="151"/>
    </location>
</feature>
<feature type="transmembrane region" description="Helical" evidence="2">
    <location>
        <begin position="174"/>
        <end position="191"/>
    </location>
</feature>
<feature type="transmembrane region" description="Helical" evidence="2">
    <location>
        <begin position="546"/>
        <end position="566"/>
    </location>
</feature>
<organism evidence="3 4">
    <name type="scientific">Atlantibacter hermannii NBRC 105704</name>
    <dbReference type="NCBI Taxonomy" id="1115512"/>
    <lineage>
        <taxon>Bacteria</taxon>
        <taxon>Pseudomonadati</taxon>
        <taxon>Pseudomonadota</taxon>
        <taxon>Gammaproteobacteria</taxon>
        <taxon>Enterobacterales</taxon>
        <taxon>Enterobacteriaceae</taxon>
        <taxon>Atlantibacter</taxon>
    </lineage>
</organism>
<feature type="transmembrane region" description="Helical" evidence="2">
    <location>
        <begin position="519"/>
        <end position="539"/>
    </location>
</feature>
<dbReference type="PANTHER" id="PTHR38434:SF1">
    <property type="entry name" value="BLL2549 PROTEIN"/>
    <property type="match status" value="1"/>
</dbReference>
<feature type="transmembrane region" description="Helical" evidence="2">
    <location>
        <begin position="628"/>
        <end position="650"/>
    </location>
</feature>
<feature type="transmembrane region" description="Helical" evidence="2">
    <location>
        <begin position="283"/>
        <end position="300"/>
    </location>
</feature>
<dbReference type="Proteomes" id="UP000010297">
    <property type="component" value="Unassembled WGS sequence"/>
</dbReference>
<feature type="transmembrane region" description="Helical" evidence="2">
    <location>
        <begin position="330"/>
        <end position="348"/>
    </location>
</feature>
<proteinExistence type="predicted"/>
<accession>H5V4L1</accession>
<protein>
    <recommendedName>
        <fullName evidence="5">DUF2339 domain-containing protein</fullName>
    </recommendedName>
</protein>
<evidence type="ECO:0000313" key="4">
    <source>
        <dbReference type="Proteomes" id="UP000010297"/>
    </source>
</evidence>
<keyword evidence="4" id="KW-1185">Reference proteome</keyword>
<comment type="caution">
    <text evidence="3">The sequence shown here is derived from an EMBL/GenBank/DDBJ whole genome shotgun (WGS) entry which is preliminary data.</text>
</comment>
<dbReference type="InterPro" id="IPR014600">
    <property type="entry name" value="UCP035905_mem"/>
</dbReference>
<keyword evidence="2" id="KW-0472">Membrane</keyword>